<dbReference type="EC" id="4.2.3.13" evidence="5"/>
<feature type="domain" description="Terpene synthase N-terminal" evidence="9">
    <location>
        <begin position="30"/>
        <end position="202"/>
    </location>
</feature>
<evidence type="ECO:0000259" key="9">
    <source>
        <dbReference type="Pfam" id="PF01397"/>
    </source>
</evidence>
<proteinExistence type="inferred from homology"/>
<dbReference type="EMBL" id="VEPZ02001331">
    <property type="protein sequence ID" value="KAE8679112.1"/>
    <property type="molecule type" value="Genomic_DNA"/>
</dbReference>
<dbReference type="SUPFAM" id="SSF48576">
    <property type="entry name" value="Terpenoid synthases"/>
    <property type="match status" value="1"/>
</dbReference>
<comment type="similarity">
    <text evidence="4">Belongs to the terpene synthase family.</text>
</comment>
<dbReference type="Proteomes" id="UP000436088">
    <property type="component" value="Unassembled WGS sequence"/>
</dbReference>
<comment type="function">
    <text evidence="2">Responsible for the cyclization of trans,trans-farnesyl diphosphate (FPP) to (+)-delta cadinene.</text>
</comment>
<comment type="pathway">
    <text evidence="3">Secondary metabolite biosynthesis; terpenoid biosynthesis.</text>
</comment>
<dbReference type="SFLD" id="SFLDG01019">
    <property type="entry name" value="Terpene_Cyclase_Like_1_C_Termi"/>
    <property type="match status" value="1"/>
</dbReference>
<dbReference type="Pfam" id="PF01397">
    <property type="entry name" value="Terpene_synth"/>
    <property type="match status" value="1"/>
</dbReference>
<evidence type="ECO:0000256" key="5">
    <source>
        <dbReference type="ARBA" id="ARBA00013103"/>
    </source>
</evidence>
<dbReference type="InterPro" id="IPR044814">
    <property type="entry name" value="Terpene_cyclase_plant_C1"/>
</dbReference>
<protein>
    <recommendedName>
        <fullName evidence="5">(+)-delta-cadinene synthase</fullName>
        <ecNumber evidence="5">4.2.3.13</ecNumber>
    </recommendedName>
</protein>
<dbReference type="SUPFAM" id="SSF48239">
    <property type="entry name" value="Terpenoid cyclases/Protein prenyltransferases"/>
    <property type="match status" value="1"/>
</dbReference>
<dbReference type="Gene3D" id="1.50.10.130">
    <property type="entry name" value="Terpene synthase, N-terminal domain"/>
    <property type="match status" value="1"/>
</dbReference>
<keyword evidence="12" id="KW-1185">Reference proteome</keyword>
<evidence type="ECO:0000256" key="7">
    <source>
        <dbReference type="ARBA" id="ARBA00022842"/>
    </source>
</evidence>
<dbReference type="InterPro" id="IPR008949">
    <property type="entry name" value="Isoprenoid_synthase_dom_sf"/>
</dbReference>
<dbReference type="InterPro" id="IPR036965">
    <property type="entry name" value="Terpene_synth_N_sf"/>
</dbReference>
<dbReference type="GO" id="GO:0016102">
    <property type="term" value="P:diterpenoid biosynthetic process"/>
    <property type="evidence" value="ECO:0007669"/>
    <property type="project" value="InterPro"/>
</dbReference>
<name>A0A6A2XTZ7_HIBSY</name>
<dbReference type="CDD" id="cd00684">
    <property type="entry name" value="Terpene_cyclase_plant_C1"/>
    <property type="match status" value="1"/>
</dbReference>
<evidence type="ECO:0000256" key="1">
    <source>
        <dbReference type="ARBA" id="ARBA00001946"/>
    </source>
</evidence>
<evidence type="ECO:0000256" key="3">
    <source>
        <dbReference type="ARBA" id="ARBA00004721"/>
    </source>
</evidence>
<evidence type="ECO:0000256" key="2">
    <source>
        <dbReference type="ARBA" id="ARBA00002383"/>
    </source>
</evidence>
<accession>A0A6A2XTZ7</accession>
<dbReference type="InterPro" id="IPR001906">
    <property type="entry name" value="Terpene_synth_N"/>
</dbReference>
<keyword evidence="6" id="KW-0479">Metal-binding</keyword>
<dbReference type="PANTHER" id="PTHR31225">
    <property type="entry name" value="OS04G0344100 PROTEIN-RELATED"/>
    <property type="match status" value="1"/>
</dbReference>
<dbReference type="GO" id="GO:0000287">
    <property type="term" value="F:magnesium ion binding"/>
    <property type="evidence" value="ECO:0007669"/>
    <property type="project" value="InterPro"/>
</dbReference>
<comment type="caution">
    <text evidence="11">The sequence shown here is derived from an EMBL/GenBank/DDBJ whole genome shotgun (WGS) entry which is preliminary data.</text>
</comment>
<evidence type="ECO:0000313" key="11">
    <source>
        <dbReference type="EMBL" id="KAE8679112.1"/>
    </source>
</evidence>
<dbReference type="SFLD" id="SFLDS00005">
    <property type="entry name" value="Isoprenoid_Synthase_Type_I"/>
    <property type="match status" value="1"/>
</dbReference>
<evidence type="ECO:0000259" key="10">
    <source>
        <dbReference type="Pfam" id="PF03936"/>
    </source>
</evidence>
<sequence length="555" mass="64543">MASTQVSQLPASVIPLDNENRPKADFHPGIWGDMFIQCPNTDIDATTELQYEELKEEVRKMIVEPINDSNQKLPFIDAVQRLGVSYHFEKEIEDELEKIYHAVDSKEVDNDLYITALRFRLLREHGFHVSCDAFNKLKDEEGNFKASLRGDVRGLLELYEASYMRIHGEDILDEAISFTTAHLTLALPTLDHPLSEQVDHALKQSIRRGLPRVEARKFISIYEDIKSHNKQLLQFAKIDFNMLQLLHRKELSEICRWWKDLDFTRKLPFARDRVVEGYFWIMGVYFEPQYSLGRKFLTKVIAMASIVDDTYDSFATYDELIPYTDAIERWDLKCMDQLPDYMKISFEALLDVYEEMQQLLTDQGRQYRVEYARKAMIRLAQAYLLEAKWTHQNYKPTFEEFRDNALPTSGYAMLAITAFVGMGDVITRKTFEWAANDPKIIKASTIICRFMDDIAEHKFKHRREDDCSAIECYMEQYGVTAQEAYDEFNKHIESSWKDVNEELLKPTEMPTPVLCRSLNLARVMDVLYREGDGYTHVGKAAKGGITSLLIDPIVL</sequence>
<reference evidence="11" key="1">
    <citation type="submission" date="2019-09" db="EMBL/GenBank/DDBJ databases">
        <title>Draft genome information of white flower Hibiscus syriacus.</title>
        <authorList>
            <person name="Kim Y.-M."/>
        </authorList>
    </citation>
    <scope>NUCLEOTIDE SEQUENCE [LARGE SCALE GENOMIC DNA]</scope>
    <source>
        <strain evidence="11">YM2019G1</strain>
    </source>
</reference>
<dbReference type="FunFam" id="1.50.10.130:FF:000001">
    <property type="entry name" value="Isoprene synthase, chloroplastic"/>
    <property type="match status" value="1"/>
</dbReference>
<keyword evidence="8" id="KW-0456">Lyase</keyword>
<dbReference type="FunFam" id="1.10.600.10:FF:000007">
    <property type="entry name" value="Isoprene synthase, chloroplastic"/>
    <property type="match status" value="1"/>
</dbReference>
<dbReference type="AlphaFoldDB" id="A0A6A2XTZ7"/>
<evidence type="ECO:0000256" key="8">
    <source>
        <dbReference type="ARBA" id="ARBA00023239"/>
    </source>
</evidence>
<dbReference type="Gene3D" id="1.10.600.10">
    <property type="entry name" value="Farnesyl Diphosphate Synthase"/>
    <property type="match status" value="1"/>
</dbReference>
<dbReference type="InterPro" id="IPR034741">
    <property type="entry name" value="Terpene_cyclase-like_1_C"/>
</dbReference>
<dbReference type="OrthoDB" id="1877784at2759"/>
<dbReference type="InterPro" id="IPR050148">
    <property type="entry name" value="Terpene_synthase-like"/>
</dbReference>
<evidence type="ECO:0000313" key="12">
    <source>
        <dbReference type="Proteomes" id="UP000436088"/>
    </source>
</evidence>
<comment type="cofactor">
    <cofactor evidence="1">
        <name>Mg(2+)</name>
        <dbReference type="ChEBI" id="CHEBI:18420"/>
    </cofactor>
</comment>
<keyword evidence="7" id="KW-0460">Magnesium</keyword>
<dbReference type="PANTHER" id="PTHR31225:SF215">
    <property type="entry name" value="(+)-DELTA-CADINENE SYNTHASE"/>
    <property type="match status" value="1"/>
</dbReference>
<dbReference type="Pfam" id="PF03936">
    <property type="entry name" value="Terpene_synth_C"/>
    <property type="match status" value="1"/>
</dbReference>
<evidence type="ECO:0000256" key="4">
    <source>
        <dbReference type="ARBA" id="ARBA00006333"/>
    </source>
</evidence>
<evidence type="ECO:0000256" key="6">
    <source>
        <dbReference type="ARBA" id="ARBA00022723"/>
    </source>
</evidence>
<dbReference type="SFLD" id="SFLDG01604">
    <property type="entry name" value="Terpene_Cyclase_Like_1_C_Termi"/>
    <property type="match status" value="1"/>
</dbReference>
<feature type="domain" description="Terpene synthase metal-binding" evidence="10">
    <location>
        <begin position="259"/>
        <end position="498"/>
    </location>
</feature>
<dbReference type="GO" id="GO:0047461">
    <property type="term" value="F:(+)-delta-cadinene synthase activity"/>
    <property type="evidence" value="ECO:0007669"/>
    <property type="project" value="UniProtKB-EC"/>
</dbReference>
<gene>
    <name evidence="11" type="ORF">F3Y22_tig00111402pilonHSYRG00841</name>
</gene>
<dbReference type="InterPro" id="IPR008930">
    <property type="entry name" value="Terpenoid_cyclase/PrenylTrfase"/>
</dbReference>
<organism evidence="11 12">
    <name type="scientific">Hibiscus syriacus</name>
    <name type="common">Rose of Sharon</name>
    <dbReference type="NCBI Taxonomy" id="106335"/>
    <lineage>
        <taxon>Eukaryota</taxon>
        <taxon>Viridiplantae</taxon>
        <taxon>Streptophyta</taxon>
        <taxon>Embryophyta</taxon>
        <taxon>Tracheophyta</taxon>
        <taxon>Spermatophyta</taxon>
        <taxon>Magnoliopsida</taxon>
        <taxon>eudicotyledons</taxon>
        <taxon>Gunneridae</taxon>
        <taxon>Pentapetalae</taxon>
        <taxon>rosids</taxon>
        <taxon>malvids</taxon>
        <taxon>Malvales</taxon>
        <taxon>Malvaceae</taxon>
        <taxon>Malvoideae</taxon>
        <taxon>Hibiscus</taxon>
    </lineage>
</organism>
<dbReference type="InterPro" id="IPR005630">
    <property type="entry name" value="Terpene_synthase_metal-bd"/>
</dbReference>